<accession>A0AAN6Y5H2</accession>
<proteinExistence type="predicted"/>
<dbReference type="InterPro" id="IPR058334">
    <property type="entry name" value="DUF8021"/>
</dbReference>
<dbReference type="EMBL" id="MU858195">
    <property type="protein sequence ID" value="KAK4209757.1"/>
    <property type="molecule type" value="Genomic_DNA"/>
</dbReference>
<evidence type="ECO:0000259" key="1">
    <source>
        <dbReference type="Pfam" id="PF26061"/>
    </source>
</evidence>
<evidence type="ECO:0000313" key="3">
    <source>
        <dbReference type="Proteomes" id="UP001301769"/>
    </source>
</evidence>
<organism evidence="2 3">
    <name type="scientific">Rhypophila decipiens</name>
    <dbReference type="NCBI Taxonomy" id="261697"/>
    <lineage>
        <taxon>Eukaryota</taxon>
        <taxon>Fungi</taxon>
        <taxon>Dikarya</taxon>
        <taxon>Ascomycota</taxon>
        <taxon>Pezizomycotina</taxon>
        <taxon>Sordariomycetes</taxon>
        <taxon>Sordariomycetidae</taxon>
        <taxon>Sordariales</taxon>
        <taxon>Naviculisporaceae</taxon>
        <taxon>Rhypophila</taxon>
    </lineage>
</organism>
<gene>
    <name evidence="2" type="ORF">QBC37DRAFT_449760</name>
</gene>
<dbReference type="Proteomes" id="UP001301769">
    <property type="component" value="Unassembled WGS sequence"/>
</dbReference>
<evidence type="ECO:0000313" key="2">
    <source>
        <dbReference type="EMBL" id="KAK4209757.1"/>
    </source>
</evidence>
<dbReference type="Pfam" id="PF26061">
    <property type="entry name" value="DUF8021"/>
    <property type="match status" value="1"/>
</dbReference>
<comment type="caution">
    <text evidence="2">The sequence shown here is derived from an EMBL/GenBank/DDBJ whole genome shotgun (WGS) entry which is preliminary data.</text>
</comment>
<protein>
    <recommendedName>
        <fullName evidence="1">DUF8021 domain-containing protein</fullName>
    </recommendedName>
</protein>
<feature type="domain" description="DUF8021" evidence="1">
    <location>
        <begin position="173"/>
        <end position="271"/>
    </location>
</feature>
<sequence length="297" mass="32668">MSSRQMQHVMRPMKMGLEVEIFETSPRCDREVIKIATSRYLIAQSTGQLGWLSSFLSSGPPSNNITTIYTENLINQSITSPNNTLSTPLKIDYSRTAIDTIQCASYTEILSISPSSPYQIATQLFLNPSTHKITRLNSIVTTTGDLYFNASHALHYALQESPWTPLPPHLITRRETLLAAANSYFDIFLNKSIHVPFGSPCTRVVGGYLDSVNGDCNTDIPDVTVGTVNRTYVVDEELGIVDVIAHFGILGPDSHQFRIEKGEIKEIHSMTVCRLDEGLGSNCGAPMPTALGEDGGW</sequence>
<reference evidence="2" key="1">
    <citation type="journal article" date="2023" name="Mol. Phylogenet. Evol.">
        <title>Genome-scale phylogeny and comparative genomics of the fungal order Sordariales.</title>
        <authorList>
            <person name="Hensen N."/>
            <person name="Bonometti L."/>
            <person name="Westerberg I."/>
            <person name="Brannstrom I.O."/>
            <person name="Guillou S."/>
            <person name="Cros-Aarteil S."/>
            <person name="Calhoun S."/>
            <person name="Haridas S."/>
            <person name="Kuo A."/>
            <person name="Mondo S."/>
            <person name="Pangilinan J."/>
            <person name="Riley R."/>
            <person name="LaButti K."/>
            <person name="Andreopoulos B."/>
            <person name="Lipzen A."/>
            <person name="Chen C."/>
            <person name="Yan M."/>
            <person name="Daum C."/>
            <person name="Ng V."/>
            <person name="Clum A."/>
            <person name="Steindorff A."/>
            <person name="Ohm R.A."/>
            <person name="Martin F."/>
            <person name="Silar P."/>
            <person name="Natvig D.O."/>
            <person name="Lalanne C."/>
            <person name="Gautier V."/>
            <person name="Ament-Velasquez S.L."/>
            <person name="Kruys A."/>
            <person name="Hutchinson M.I."/>
            <person name="Powell A.J."/>
            <person name="Barry K."/>
            <person name="Miller A.N."/>
            <person name="Grigoriev I.V."/>
            <person name="Debuchy R."/>
            <person name="Gladieux P."/>
            <person name="Hiltunen Thoren M."/>
            <person name="Johannesson H."/>
        </authorList>
    </citation>
    <scope>NUCLEOTIDE SEQUENCE</scope>
    <source>
        <strain evidence="2">PSN293</strain>
    </source>
</reference>
<name>A0AAN6Y5H2_9PEZI</name>
<keyword evidence="3" id="KW-1185">Reference proteome</keyword>
<reference evidence="2" key="2">
    <citation type="submission" date="2023-05" db="EMBL/GenBank/DDBJ databases">
        <authorList>
            <consortium name="Lawrence Berkeley National Laboratory"/>
            <person name="Steindorff A."/>
            <person name="Hensen N."/>
            <person name="Bonometti L."/>
            <person name="Westerberg I."/>
            <person name="Brannstrom I.O."/>
            <person name="Guillou S."/>
            <person name="Cros-Aarteil S."/>
            <person name="Calhoun S."/>
            <person name="Haridas S."/>
            <person name="Kuo A."/>
            <person name="Mondo S."/>
            <person name="Pangilinan J."/>
            <person name="Riley R."/>
            <person name="Labutti K."/>
            <person name="Andreopoulos B."/>
            <person name="Lipzen A."/>
            <person name="Chen C."/>
            <person name="Yanf M."/>
            <person name="Daum C."/>
            <person name="Ng V."/>
            <person name="Clum A."/>
            <person name="Ohm R."/>
            <person name="Martin F."/>
            <person name="Silar P."/>
            <person name="Natvig D."/>
            <person name="Lalanne C."/>
            <person name="Gautier V."/>
            <person name="Ament-Velasquez S.L."/>
            <person name="Kruys A."/>
            <person name="Hutchinson M.I."/>
            <person name="Powell A.J."/>
            <person name="Barry K."/>
            <person name="Miller A.N."/>
            <person name="Grigoriev I.V."/>
            <person name="Debuchy R."/>
            <person name="Gladieux P."/>
            <person name="Thoren M.H."/>
            <person name="Johannesson H."/>
        </authorList>
    </citation>
    <scope>NUCLEOTIDE SEQUENCE</scope>
    <source>
        <strain evidence="2">PSN293</strain>
    </source>
</reference>
<dbReference type="AlphaFoldDB" id="A0AAN6Y5H2"/>